<dbReference type="InterPro" id="IPR008979">
    <property type="entry name" value="Galactose-bd-like_sf"/>
</dbReference>
<feature type="chain" id="PRO_5042069313" description="F5/8 type C domain-containing protein" evidence="1">
    <location>
        <begin position="17"/>
        <end position="236"/>
    </location>
</feature>
<dbReference type="Pfam" id="PF00024">
    <property type="entry name" value="PAN_1"/>
    <property type="match status" value="1"/>
</dbReference>
<evidence type="ECO:0000256" key="1">
    <source>
        <dbReference type="SAM" id="SignalP"/>
    </source>
</evidence>
<gene>
    <name evidence="4" type="ORF">LSH36_495g01000</name>
</gene>
<dbReference type="SUPFAM" id="SSF57414">
    <property type="entry name" value="Hairpin loop containing domain-like"/>
    <property type="match status" value="1"/>
</dbReference>
<proteinExistence type="predicted"/>
<comment type="caution">
    <text evidence="4">The sequence shown here is derived from an EMBL/GenBank/DDBJ whole genome shotgun (WGS) entry which is preliminary data.</text>
</comment>
<dbReference type="EMBL" id="JAODUP010000495">
    <property type="protein sequence ID" value="KAK2148479.1"/>
    <property type="molecule type" value="Genomic_DNA"/>
</dbReference>
<name>A0AAD9MZ95_9ANNE</name>
<evidence type="ECO:0000259" key="3">
    <source>
        <dbReference type="Pfam" id="PF00754"/>
    </source>
</evidence>
<accession>A0AAD9MZ95</accession>
<dbReference type="Pfam" id="PF00754">
    <property type="entry name" value="F5_F8_type_C"/>
    <property type="match status" value="1"/>
</dbReference>
<feature type="domain" description="F5/8 type C" evidence="3">
    <location>
        <begin position="115"/>
        <end position="224"/>
    </location>
</feature>
<dbReference type="Proteomes" id="UP001208570">
    <property type="component" value="Unassembled WGS sequence"/>
</dbReference>
<dbReference type="AlphaFoldDB" id="A0AAD9MZ95"/>
<evidence type="ECO:0000259" key="2">
    <source>
        <dbReference type="Pfam" id="PF00024"/>
    </source>
</evidence>
<feature type="signal peptide" evidence="1">
    <location>
        <begin position="1"/>
        <end position="16"/>
    </location>
</feature>
<organism evidence="4 5">
    <name type="scientific">Paralvinella palmiformis</name>
    <dbReference type="NCBI Taxonomy" id="53620"/>
    <lineage>
        <taxon>Eukaryota</taxon>
        <taxon>Metazoa</taxon>
        <taxon>Spiralia</taxon>
        <taxon>Lophotrochozoa</taxon>
        <taxon>Annelida</taxon>
        <taxon>Polychaeta</taxon>
        <taxon>Sedentaria</taxon>
        <taxon>Canalipalpata</taxon>
        <taxon>Terebellida</taxon>
        <taxon>Terebelliformia</taxon>
        <taxon>Alvinellidae</taxon>
        <taxon>Paralvinella</taxon>
    </lineage>
</organism>
<dbReference type="Gene3D" id="2.60.120.260">
    <property type="entry name" value="Galactose-binding domain-like"/>
    <property type="match status" value="1"/>
</dbReference>
<dbReference type="SUPFAM" id="SSF49785">
    <property type="entry name" value="Galactose-binding domain-like"/>
    <property type="match status" value="1"/>
</dbReference>
<keyword evidence="1" id="KW-0732">Signal</keyword>
<evidence type="ECO:0008006" key="6">
    <source>
        <dbReference type="Google" id="ProtNLM"/>
    </source>
</evidence>
<evidence type="ECO:0000313" key="5">
    <source>
        <dbReference type="Proteomes" id="UP001208570"/>
    </source>
</evidence>
<dbReference type="InterPro" id="IPR000421">
    <property type="entry name" value="FA58C"/>
</dbReference>
<sequence>MVHIFIVICMLLGVKSSTLISQQVQYKVIDKAPDSLSMTRTAMTFEICLVSCSKDTNCKSVVYENYICHLHNISHGVLALMAGQQAVSVVSKKSTYGNATFVELVAITQFSGCSQSSYSPSKTCDNMIDGDLNTYWVTSTNKPGQWMKLDFTRMHEVHAIDLWSSRTLQGQCSELMFRFSNAVSVKKVRKCVPAEGSFNHFEIEGVKTNYLNMTCTKRCNPPGWFVFLEIAVTARK</sequence>
<feature type="domain" description="Apple" evidence="2">
    <location>
        <begin position="37"/>
        <end position="83"/>
    </location>
</feature>
<reference evidence="4" key="1">
    <citation type="journal article" date="2023" name="Mol. Biol. Evol.">
        <title>Third-Generation Sequencing Reveals the Adaptive Role of the Epigenome in Three Deep-Sea Polychaetes.</title>
        <authorList>
            <person name="Perez M."/>
            <person name="Aroh O."/>
            <person name="Sun Y."/>
            <person name="Lan Y."/>
            <person name="Juniper S.K."/>
            <person name="Young C.R."/>
            <person name="Angers B."/>
            <person name="Qian P.Y."/>
        </authorList>
    </citation>
    <scope>NUCLEOTIDE SEQUENCE</scope>
    <source>
        <strain evidence="4">P08H-3</strain>
    </source>
</reference>
<evidence type="ECO:0000313" key="4">
    <source>
        <dbReference type="EMBL" id="KAK2148479.1"/>
    </source>
</evidence>
<dbReference type="InterPro" id="IPR003609">
    <property type="entry name" value="Pan_app"/>
</dbReference>
<protein>
    <recommendedName>
        <fullName evidence="6">F5/8 type C domain-containing protein</fullName>
    </recommendedName>
</protein>
<keyword evidence="5" id="KW-1185">Reference proteome</keyword>